<dbReference type="EMBL" id="CAJNRF010001695">
    <property type="protein sequence ID" value="CAF2022507.1"/>
    <property type="molecule type" value="Genomic_DNA"/>
</dbReference>
<dbReference type="Proteomes" id="UP000663856">
    <property type="component" value="Unassembled WGS sequence"/>
</dbReference>
<sequence>MAKKSWKIYDDNFKESMTFPQGIPWNFHDRNRIGDVYVVVFKTDQINRKTAHHAILVDVAGSSNEENMEGVLVHLTASTITQQVKFRVEDDPWSKDCFYETVRVGQLTTTKSNPQFWAIDLHNKAYELYCSFTDQITKIKWSSSVNCQTFARALLNEFGLEWPHELPYASDGCLPVIIDIAIQVISIKASKQKKCEEAFQKTS</sequence>
<reference evidence="2" key="1">
    <citation type="submission" date="2021-02" db="EMBL/GenBank/DDBJ databases">
        <authorList>
            <person name="Nowell W R."/>
        </authorList>
    </citation>
    <scope>NUCLEOTIDE SEQUENCE</scope>
</reference>
<accession>A0A819MZB1</accession>
<proteinExistence type="predicted"/>
<dbReference type="Proteomes" id="UP000663866">
    <property type="component" value="Unassembled WGS sequence"/>
</dbReference>
<organism evidence="2 3">
    <name type="scientific">Rotaria magnacalcarata</name>
    <dbReference type="NCBI Taxonomy" id="392030"/>
    <lineage>
        <taxon>Eukaryota</taxon>
        <taxon>Metazoa</taxon>
        <taxon>Spiralia</taxon>
        <taxon>Gnathifera</taxon>
        <taxon>Rotifera</taxon>
        <taxon>Eurotatoria</taxon>
        <taxon>Bdelloidea</taxon>
        <taxon>Philodinida</taxon>
        <taxon>Philodinidae</taxon>
        <taxon>Rotaria</taxon>
    </lineage>
</organism>
<gene>
    <name evidence="2" type="ORF">OVN521_LOCUS14233</name>
    <name evidence="1" type="ORF">WKI299_LOCUS5873</name>
</gene>
<name>A0A819MZB1_9BILA</name>
<comment type="caution">
    <text evidence="2">The sequence shown here is derived from an EMBL/GenBank/DDBJ whole genome shotgun (WGS) entry which is preliminary data.</text>
</comment>
<dbReference type="PANTHER" id="PTHR36197:SF2">
    <property type="entry name" value="LRAT DOMAIN-CONTAINING PROTEIN-RELATED"/>
    <property type="match status" value="1"/>
</dbReference>
<evidence type="ECO:0000313" key="2">
    <source>
        <dbReference type="EMBL" id="CAF3986469.1"/>
    </source>
</evidence>
<dbReference type="PANTHER" id="PTHR36197">
    <property type="entry name" value="LRAT DOMAIN-CONTAINING PROTEIN-RELATED"/>
    <property type="match status" value="1"/>
</dbReference>
<protein>
    <submittedName>
        <fullName evidence="2">Uncharacterized protein</fullName>
    </submittedName>
</protein>
<keyword evidence="3" id="KW-1185">Reference proteome</keyword>
<evidence type="ECO:0000313" key="3">
    <source>
        <dbReference type="Proteomes" id="UP000663866"/>
    </source>
</evidence>
<evidence type="ECO:0000313" key="1">
    <source>
        <dbReference type="EMBL" id="CAF2022507.1"/>
    </source>
</evidence>
<dbReference type="AlphaFoldDB" id="A0A819MZB1"/>
<dbReference type="EMBL" id="CAJOBG010002139">
    <property type="protein sequence ID" value="CAF3986469.1"/>
    <property type="molecule type" value="Genomic_DNA"/>
</dbReference>